<proteinExistence type="predicted"/>
<organism evidence="2 3">
    <name type="scientific">Meristemomyces frigidus</name>
    <dbReference type="NCBI Taxonomy" id="1508187"/>
    <lineage>
        <taxon>Eukaryota</taxon>
        <taxon>Fungi</taxon>
        <taxon>Dikarya</taxon>
        <taxon>Ascomycota</taxon>
        <taxon>Pezizomycotina</taxon>
        <taxon>Dothideomycetes</taxon>
        <taxon>Dothideomycetidae</taxon>
        <taxon>Mycosphaerellales</taxon>
        <taxon>Teratosphaeriaceae</taxon>
        <taxon>Meristemomyces</taxon>
    </lineage>
</organism>
<comment type="caution">
    <text evidence="2">The sequence shown here is derived from an EMBL/GenBank/DDBJ whole genome shotgun (WGS) entry which is preliminary data.</text>
</comment>
<gene>
    <name evidence="2" type="ORF">LTR62_004494</name>
</gene>
<dbReference type="Proteomes" id="UP001310890">
    <property type="component" value="Unassembled WGS sequence"/>
</dbReference>
<dbReference type="AlphaFoldDB" id="A0AAN7THF3"/>
<keyword evidence="1" id="KW-0812">Transmembrane</keyword>
<name>A0AAN7THF3_9PEZI</name>
<protein>
    <submittedName>
        <fullName evidence="2">Uncharacterized protein</fullName>
    </submittedName>
</protein>
<evidence type="ECO:0000313" key="3">
    <source>
        <dbReference type="Proteomes" id="UP001310890"/>
    </source>
</evidence>
<evidence type="ECO:0000313" key="2">
    <source>
        <dbReference type="EMBL" id="KAK5112151.1"/>
    </source>
</evidence>
<keyword evidence="1" id="KW-0472">Membrane</keyword>
<feature type="transmembrane region" description="Helical" evidence="1">
    <location>
        <begin position="6"/>
        <end position="26"/>
    </location>
</feature>
<sequence>MASRTYANAGVLMAALFGIFTAYTAFQPELSREAEEKATGTFKEVHTTPAANAAHVKDNAISEAILSDLREAKREVTGVGGERKGALWGVREATWGRPKVGVDDGKSGTSAVPAAKAVDEVARNV</sequence>
<keyword evidence="1" id="KW-1133">Transmembrane helix</keyword>
<evidence type="ECO:0000256" key="1">
    <source>
        <dbReference type="SAM" id="Phobius"/>
    </source>
</evidence>
<reference evidence="2" key="1">
    <citation type="submission" date="2023-08" db="EMBL/GenBank/DDBJ databases">
        <title>Black Yeasts Isolated from many extreme environments.</title>
        <authorList>
            <person name="Coleine C."/>
            <person name="Stajich J.E."/>
            <person name="Selbmann L."/>
        </authorList>
    </citation>
    <scope>NUCLEOTIDE SEQUENCE</scope>
    <source>
        <strain evidence="2">CCFEE 5401</strain>
    </source>
</reference>
<dbReference type="EMBL" id="JAVRRL010000033">
    <property type="protein sequence ID" value="KAK5112151.1"/>
    <property type="molecule type" value="Genomic_DNA"/>
</dbReference>
<accession>A0AAN7THF3</accession>